<proteinExistence type="predicted"/>
<evidence type="ECO:0000313" key="2">
    <source>
        <dbReference type="Proteomes" id="UP000076066"/>
    </source>
</evidence>
<dbReference type="KEGG" id="hjo:AY555_09055"/>
<gene>
    <name evidence="1" type="ORF">AY555_09055</name>
</gene>
<sequence length="96" mass="10849">MTHFHARILLVDNVHAALATNYTAVLVTSLGRLKRIPDAHNSNTLKHFLVWKERAPYILAPQLSSFTYLCTSEIKPASRTGNQQHNETVREQVLIA</sequence>
<accession>A0A143DFD8</accession>
<name>A0A143DFD8_9PROT</name>
<keyword evidence="2" id="KW-1185">Reference proteome</keyword>
<dbReference type="EMBL" id="CP014525">
    <property type="protein sequence ID" value="AMW35299.1"/>
    <property type="molecule type" value="Genomic_DNA"/>
</dbReference>
<dbReference type="AlphaFoldDB" id="A0A143DFD8"/>
<dbReference type="Proteomes" id="UP000076066">
    <property type="component" value="Chromosome"/>
</dbReference>
<organism evidence="1 2">
    <name type="scientific">Haematospirillum jordaniae</name>
    <dbReference type="NCBI Taxonomy" id="1549855"/>
    <lineage>
        <taxon>Bacteria</taxon>
        <taxon>Pseudomonadati</taxon>
        <taxon>Pseudomonadota</taxon>
        <taxon>Alphaproteobacteria</taxon>
        <taxon>Rhodospirillales</taxon>
        <taxon>Novispirillaceae</taxon>
        <taxon>Haematospirillum</taxon>
    </lineage>
</organism>
<protein>
    <submittedName>
        <fullName evidence="1">Uncharacterized protein</fullName>
    </submittedName>
</protein>
<evidence type="ECO:0000313" key="1">
    <source>
        <dbReference type="EMBL" id="AMW35299.1"/>
    </source>
</evidence>
<reference evidence="1 2" key="1">
    <citation type="submission" date="2016-02" db="EMBL/GenBank/DDBJ databases">
        <title>Complete Genome of H5569, the type strain of the newly described species Haematospirillium jordaniae.</title>
        <authorList>
            <person name="Nicholson A.C."/>
            <person name="Humrighouse B.W."/>
            <person name="Loparov V."/>
            <person name="McQuiston J.R."/>
        </authorList>
    </citation>
    <scope>NUCLEOTIDE SEQUENCE [LARGE SCALE GENOMIC DNA]</scope>
    <source>
        <strain evidence="1 2">H5569</strain>
    </source>
</reference>